<dbReference type="InterPro" id="IPR051689">
    <property type="entry name" value="Sterol_desaturase/TMEM195"/>
</dbReference>
<evidence type="ECO:0000313" key="9">
    <source>
        <dbReference type="EMBL" id="GGC45515.1"/>
    </source>
</evidence>
<feature type="transmembrane region" description="Helical" evidence="7">
    <location>
        <begin position="73"/>
        <end position="92"/>
    </location>
</feature>
<feature type="transmembrane region" description="Helical" evidence="7">
    <location>
        <begin position="383"/>
        <end position="403"/>
    </location>
</feature>
<accession>A0ABQ1MVS0</accession>
<dbReference type="PANTHER" id="PTHR21624:SF1">
    <property type="entry name" value="ALKYLGLYCEROL MONOOXYGENASE"/>
    <property type="match status" value="1"/>
</dbReference>
<feature type="transmembrane region" description="Helical" evidence="7">
    <location>
        <begin position="358"/>
        <end position="377"/>
    </location>
</feature>
<keyword evidence="5" id="KW-0443">Lipid metabolism</keyword>
<protein>
    <submittedName>
        <fullName evidence="9">Sterol desaturase</fullName>
    </submittedName>
</protein>
<keyword evidence="2 7" id="KW-0812">Transmembrane</keyword>
<evidence type="ECO:0000256" key="7">
    <source>
        <dbReference type="SAM" id="Phobius"/>
    </source>
</evidence>
<sequence length="421" mass="49429">MNVYAYITPIVVLLFLIEIIITVRFQKKNYPFQDTMTNLGTGIGNQCINLAVAFFVYKWYGFLYELTPLRIEATWYMLILLLLLQDFIFYWFHRLGHSMNIFWAAHMAHHSSEEMNLSVGIRASFTQRLFQFVFFDWILVVIGFSPEMVYAMAAVHLLLAYWHHTSIINKMGWFEKFFVTPSHHRVHHGVNPQYIDKNYSEFLIIWDKLFGSFEPEKEEVCYGVTHPPRSWHPIGLNFQFWKQLWEDAKSTPYVWDKIRIWFMPTGWRPRGIDAEPAGKVIGYNKSQQVKYQSEPLKHSKSYLIIQLFIGLVYMAITINMELEFNFWERFILSSGLFMMIISWSGILESKPWALGMEVARLLFMAFSMIFVLHQSGLASLTEWTTFLILIIAGASISYASFYFRKPVTKANTSRNTSISNS</sequence>
<evidence type="ECO:0000256" key="3">
    <source>
        <dbReference type="ARBA" id="ARBA00022989"/>
    </source>
</evidence>
<evidence type="ECO:0000256" key="1">
    <source>
        <dbReference type="ARBA" id="ARBA00004127"/>
    </source>
</evidence>
<keyword evidence="10" id="KW-1185">Reference proteome</keyword>
<feature type="transmembrane region" description="Helical" evidence="7">
    <location>
        <begin position="6"/>
        <end position="25"/>
    </location>
</feature>
<keyword evidence="3 7" id="KW-1133">Transmembrane helix</keyword>
<feature type="domain" description="Fatty acid hydroxylase" evidence="8">
    <location>
        <begin position="79"/>
        <end position="212"/>
    </location>
</feature>
<gene>
    <name evidence="9" type="primary">erg3</name>
    <name evidence="9" type="ORF">GCM10011506_33910</name>
</gene>
<evidence type="ECO:0000256" key="2">
    <source>
        <dbReference type="ARBA" id="ARBA00022692"/>
    </source>
</evidence>
<evidence type="ECO:0000256" key="6">
    <source>
        <dbReference type="ARBA" id="ARBA00023136"/>
    </source>
</evidence>
<dbReference type="PANTHER" id="PTHR21624">
    <property type="entry name" value="STEROL DESATURASE-RELATED PROTEIN"/>
    <property type="match status" value="1"/>
</dbReference>
<evidence type="ECO:0000313" key="10">
    <source>
        <dbReference type="Proteomes" id="UP000636010"/>
    </source>
</evidence>
<evidence type="ECO:0000256" key="4">
    <source>
        <dbReference type="ARBA" id="ARBA00023002"/>
    </source>
</evidence>
<dbReference type="InterPro" id="IPR006694">
    <property type="entry name" value="Fatty_acid_hydroxylase"/>
</dbReference>
<feature type="transmembrane region" description="Helical" evidence="7">
    <location>
        <begin position="37"/>
        <end position="61"/>
    </location>
</feature>
<feature type="transmembrane region" description="Helical" evidence="7">
    <location>
        <begin position="326"/>
        <end position="346"/>
    </location>
</feature>
<dbReference type="Proteomes" id="UP000636010">
    <property type="component" value="Unassembled WGS sequence"/>
</dbReference>
<reference evidence="10" key="1">
    <citation type="journal article" date="2019" name="Int. J. Syst. Evol. Microbiol.">
        <title>The Global Catalogue of Microorganisms (GCM) 10K type strain sequencing project: providing services to taxonomists for standard genome sequencing and annotation.</title>
        <authorList>
            <consortium name="The Broad Institute Genomics Platform"/>
            <consortium name="The Broad Institute Genome Sequencing Center for Infectious Disease"/>
            <person name="Wu L."/>
            <person name="Ma J."/>
        </authorList>
    </citation>
    <scope>NUCLEOTIDE SEQUENCE [LARGE SCALE GENOMIC DNA]</scope>
    <source>
        <strain evidence="10">CGMCC 1.10832</strain>
    </source>
</reference>
<feature type="transmembrane region" description="Helical" evidence="7">
    <location>
        <begin position="302"/>
        <end position="320"/>
    </location>
</feature>
<evidence type="ECO:0000259" key="8">
    <source>
        <dbReference type="Pfam" id="PF04116"/>
    </source>
</evidence>
<name>A0ABQ1MVS0_9BACT</name>
<evidence type="ECO:0000256" key="5">
    <source>
        <dbReference type="ARBA" id="ARBA00023098"/>
    </source>
</evidence>
<proteinExistence type="predicted"/>
<dbReference type="RefSeq" id="WP_188465752.1">
    <property type="nucleotide sequence ID" value="NZ_BAABHU010000011.1"/>
</dbReference>
<dbReference type="Pfam" id="PF04116">
    <property type="entry name" value="FA_hydroxylase"/>
    <property type="match status" value="1"/>
</dbReference>
<organism evidence="9 10">
    <name type="scientific">Marivirga lumbricoides</name>
    <dbReference type="NCBI Taxonomy" id="1046115"/>
    <lineage>
        <taxon>Bacteria</taxon>
        <taxon>Pseudomonadati</taxon>
        <taxon>Bacteroidota</taxon>
        <taxon>Cytophagia</taxon>
        <taxon>Cytophagales</taxon>
        <taxon>Marivirgaceae</taxon>
        <taxon>Marivirga</taxon>
    </lineage>
</organism>
<comment type="caution">
    <text evidence="9">The sequence shown here is derived from an EMBL/GenBank/DDBJ whole genome shotgun (WGS) entry which is preliminary data.</text>
</comment>
<comment type="subcellular location">
    <subcellularLocation>
        <location evidence="1">Endomembrane system</location>
        <topology evidence="1">Multi-pass membrane protein</topology>
    </subcellularLocation>
</comment>
<keyword evidence="6 7" id="KW-0472">Membrane</keyword>
<keyword evidence="4" id="KW-0560">Oxidoreductase</keyword>
<dbReference type="EMBL" id="BMEC01000011">
    <property type="protein sequence ID" value="GGC45515.1"/>
    <property type="molecule type" value="Genomic_DNA"/>
</dbReference>